<keyword evidence="14" id="KW-1185">Reference proteome</keyword>
<feature type="disulfide bond" evidence="11">
    <location>
        <begin position="31"/>
        <end position="40"/>
    </location>
</feature>
<evidence type="ECO:0000313" key="14">
    <source>
        <dbReference type="Proteomes" id="UP000018936"/>
    </source>
</evidence>
<evidence type="ECO:0000256" key="4">
    <source>
        <dbReference type="ARBA" id="ARBA00022729"/>
    </source>
</evidence>
<dbReference type="InterPro" id="IPR001881">
    <property type="entry name" value="EGF-like_Ca-bd_dom"/>
</dbReference>
<evidence type="ECO:0000256" key="2">
    <source>
        <dbReference type="ARBA" id="ARBA00022536"/>
    </source>
</evidence>
<dbReference type="InterPro" id="IPR000742">
    <property type="entry name" value="EGF"/>
</dbReference>
<dbReference type="PROSITE" id="PS50026">
    <property type="entry name" value="EGF_3"/>
    <property type="match status" value="2"/>
</dbReference>
<dbReference type="EMBL" id="AZIM01004794">
    <property type="protein sequence ID" value="ETE60297.1"/>
    <property type="molecule type" value="Genomic_DNA"/>
</dbReference>
<evidence type="ECO:0000256" key="11">
    <source>
        <dbReference type="PROSITE-ProRule" id="PRU00076"/>
    </source>
</evidence>
<feature type="domain" description="EGF-like" evidence="12">
    <location>
        <begin position="43"/>
        <end position="79"/>
    </location>
</feature>
<keyword evidence="3" id="KW-0812">Transmembrane</keyword>
<keyword evidence="6" id="KW-0106">Calcium</keyword>
<keyword evidence="2 11" id="KW-0245">EGF-like domain</keyword>
<evidence type="ECO:0000256" key="9">
    <source>
        <dbReference type="ARBA" id="ARBA00023157"/>
    </source>
</evidence>
<dbReference type="SUPFAM" id="SSF57196">
    <property type="entry name" value="EGF/Laminin"/>
    <property type="match status" value="2"/>
</dbReference>
<dbReference type="PANTHER" id="PTHR12916:SF9">
    <property type="entry name" value="NEUROGENIC LOCUS NOTCH HOMOLOG PROTEIN 1-RELATED"/>
    <property type="match status" value="1"/>
</dbReference>
<sequence length="124" mass="13072">MCEAEVNACSSSPCHQRATCLSRQGSFQCICPSGYVGATCDADADECSSSPCLNSGTCLNSPGSFHCLCPRGYSGPKCQVTLDLCSDFVCVAQFGLNFRTQLSPGSLLSSQPSLLLWRDLRGSA</sequence>
<dbReference type="PANTHER" id="PTHR12916">
    <property type="entry name" value="CYTOCHROME C OXIDASE POLYPEPTIDE VIC-2"/>
    <property type="match status" value="1"/>
</dbReference>
<dbReference type="InterPro" id="IPR018097">
    <property type="entry name" value="EGF_Ca-bd_CS"/>
</dbReference>
<keyword evidence="8" id="KW-0472">Membrane</keyword>
<dbReference type="GO" id="GO:0120025">
    <property type="term" value="C:plasma membrane bounded cell projection"/>
    <property type="evidence" value="ECO:0007669"/>
    <property type="project" value="UniProtKB-ARBA"/>
</dbReference>
<dbReference type="GO" id="GO:0007399">
    <property type="term" value="P:nervous system development"/>
    <property type="evidence" value="ECO:0007669"/>
    <property type="project" value="UniProtKB-ARBA"/>
</dbReference>
<keyword evidence="4" id="KW-0732">Signal</keyword>
<dbReference type="FunFam" id="2.10.25.10:FF:000247">
    <property type="entry name" value="Delta/notch like EGF repeat containing"/>
    <property type="match status" value="1"/>
</dbReference>
<evidence type="ECO:0000256" key="8">
    <source>
        <dbReference type="ARBA" id="ARBA00023136"/>
    </source>
</evidence>
<dbReference type="PRINTS" id="PR00010">
    <property type="entry name" value="EGFBLOOD"/>
</dbReference>
<evidence type="ECO:0000259" key="12">
    <source>
        <dbReference type="PROSITE" id="PS50026"/>
    </source>
</evidence>
<dbReference type="GO" id="GO:0016020">
    <property type="term" value="C:membrane"/>
    <property type="evidence" value="ECO:0007669"/>
    <property type="project" value="UniProtKB-SubCell"/>
</dbReference>
<dbReference type="GO" id="GO:0005509">
    <property type="term" value="F:calcium ion binding"/>
    <property type="evidence" value="ECO:0007669"/>
    <property type="project" value="InterPro"/>
</dbReference>
<dbReference type="GO" id="GO:0005112">
    <property type="term" value="F:Notch binding"/>
    <property type="evidence" value="ECO:0007669"/>
    <property type="project" value="TreeGrafter"/>
</dbReference>
<keyword evidence="5" id="KW-0677">Repeat</keyword>
<reference evidence="13 14" key="1">
    <citation type="journal article" date="2013" name="Proc. Natl. Acad. Sci. U.S.A.">
        <title>The king cobra genome reveals dynamic gene evolution and adaptation in the snake venom system.</title>
        <authorList>
            <person name="Vonk F.J."/>
            <person name="Casewell N.R."/>
            <person name="Henkel C.V."/>
            <person name="Heimberg A.M."/>
            <person name="Jansen H.J."/>
            <person name="McCleary R.J."/>
            <person name="Kerkkamp H.M."/>
            <person name="Vos R.A."/>
            <person name="Guerreiro I."/>
            <person name="Calvete J.J."/>
            <person name="Wuster W."/>
            <person name="Woods A.E."/>
            <person name="Logan J.M."/>
            <person name="Harrison R.A."/>
            <person name="Castoe T.A."/>
            <person name="de Koning A.P."/>
            <person name="Pollock D.D."/>
            <person name="Yandell M."/>
            <person name="Calderon D."/>
            <person name="Renjifo C."/>
            <person name="Currier R.B."/>
            <person name="Salgado D."/>
            <person name="Pla D."/>
            <person name="Sanz L."/>
            <person name="Hyder A.S."/>
            <person name="Ribeiro J.M."/>
            <person name="Arntzen J.W."/>
            <person name="van den Thillart G.E."/>
            <person name="Boetzer M."/>
            <person name="Pirovano W."/>
            <person name="Dirks R.P."/>
            <person name="Spaink H.P."/>
            <person name="Duboule D."/>
            <person name="McGlinn E."/>
            <person name="Kini R.M."/>
            <person name="Richardson M.K."/>
        </authorList>
    </citation>
    <scope>NUCLEOTIDE SEQUENCE</scope>
    <source>
        <tissue evidence="13">Blood</tissue>
    </source>
</reference>
<protein>
    <submittedName>
        <fullName evidence="13">Crumbs-like 2</fullName>
    </submittedName>
</protein>
<keyword evidence="9 11" id="KW-1015">Disulfide bond</keyword>
<dbReference type="SMART" id="SM00179">
    <property type="entry name" value="EGF_CA"/>
    <property type="match status" value="2"/>
</dbReference>
<feature type="disulfide bond" evidence="11">
    <location>
        <begin position="69"/>
        <end position="78"/>
    </location>
</feature>
<comment type="subcellular location">
    <subcellularLocation>
        <location evidence="1">Membrane</location>
        <topology evidence="1">Single-pass membrane protein</topology>
    </subcellularLocation>
</comment>
<dbReference type="GO" id="GO:0071944">
    <property type="term" value="C:cell periphery"/>
    <property type="evidence" value="ECO:0007669"/>
    <property type="project" value="UniProtKB-ARBA"/>
</dbReference>
<comment type="caution">
    <text evidence="13">The sequence shown here is derived from an EMBL/GenBank/DDBJ whole genome shotgun (WGS) entry which is preliminary data.</text>
</comment>
<accession>V8NFF0</accession>
<dbReference type="GO" id="GO:0007219">
    <property type="term" value="P:Notch signaling pathway"/>
    <property type="evidence" value="ECO:0007669"/>
    <property type="project" value="TreeGrafter"/>
</dbReference>
<dbReference type="Proteomes" id="UP000018936">
    <property type="component" value="Unassembled WGS sequence"/>
</dbReference>
<evidence type="ECO:0000256" key="10">
    <source>
        <dbReference type="ARBA" id="ARBA00023180"/>
    </source>
</evidence>
<dbReference type="OrthoDB" id="283575at2759"/>
<dbReference type="PROSITE" id="PS01187">
    <property type="entry name" value="EGF_CA"/>
    <property type="match status" value="1"/>
</dbReference>
<evidence type="ECO:0000256" key="3">
    <source>
        <dbReference type="ARBA" id="ARBA00022692"/>
    </source>
</evidence>
<evidence type="ECO:0000256" key="5">
    <source>
        <dbReference type="ARBA" id="ARBA00022737"/>
    </source>
</evidence>
<dbReference type="PROSITE" id="PS01186">
    <property type="entry name" value="EGF_2"/>
    <property type="match status" value="2"/>
</dbReference>
<feature type="domain" description="EGF-like" evidence="12">
    <location>
        <begin position="5"/>
        <end position="41"/>
    </location>
</feature>
<gene>
    <name evidence="13" type="primary">CRB2</name>
    <name evidence="13" type="ORF">L345_13962</name>
</gene>
<dbReference type="CDD" id="cd00054">
    <property type="entry name" value="EGF_CA"/>
    <property type="match status" value="2"/>
</dbReference>
<dbReference type="PROSITE" id="PS00010">
    <property type="entry name" value="ASX_HYDROXYL"/>
    <property type="match status" value="1"/>
</dbReference>
<evidence type="ECO:0000256" key="7">
    <source>
        <dbReference type="ARBA" id="ARBA00022989"/>
    </source>
</evidence>
<feature type="non-terminal residue" evidence="13">
    <location>
        <position position="1"/>
    </location>
</feature>
<dbReference type="InterPro" id="IPR000152">
    <property type="entry name" value="EGF-type_Asp/Asn_hydroxyl_site"/>
</dbReference>
<dbReference type="Gene3D" id="2.10.25.10">
    <property type="entry name" value="Laminin"/>
    <property type="match status" value="2"/>
</dbReference>
<dbReference type="FunFam" id="2.10.25.10:FF:000327">
    <property type="entry name" value="neurogenic locus notch homolog protein 4"/>
    <property type="match status" value="1"/>
</dbReference>
<organism evidence="13 14">
    <name type="scientific">Ophiophagus hannah</name>
    <name type="common">King cobra</name>
    <name type="synonym">Naja hannah</name>
    <dbReference type="NCBI Taxonomy" id="8665"/>
    <lineage>
        <taxon>Eukaryota</taxon>
        <taxon>Metazoa</taxon>
        <taxon>Chordata</taxon>
        <taxon>Craniata</taxon>
        <taxon>Vertebrata</taxon>
        <taxon>Euteleostomi</taxon>
        <taxon>Lepidosauria</taxon>
        <taxon>Squamata</taxon>
        <taxon>Bifurcata</taxon>
        <taxon>Unidentata</taxon>
        <taxon>Episquamata</taxon>
        <taxon>Toxicofera</taxon>
        <taxon>Serpentes</taxon>
        <taxon>Colubroidea</taxon>
        <taxon>Elapidae</taxon>
        <taxon>Elapinae</taxon>
        <taxon>Ophiophagus</taxon>
    </lineage>
</organism>
<proteinExistence type="predicted"/>
<name>V8NFF0_OPHHA</name>
<comment type="caution">
    <text evidence="11">Lacks conserved residue(s) required for the propagation of feature annotation.</text>
</comment>
<dbReference type="Pfam" id="PF00008">
    <property type="entry name" value="EGF"/>
    <property type="match status" value="2"/>
</dbReference>
<dbReference type="SMART" id="SM00181">
    <property type="entry name" value="EGF"/>
    <property type="match status" value="2"/>
</dbReference>
<dbReference type="PROSITE" id="PS00022">
    <property type="entry name" value="EGF_1"/>
    <property type="match status" value="2"/>
</dbReference>
<evidence type="ECO:0000256" key="1">
    <source>
        <dbReference type="ARBA" id="ARBA00004167"/>
    </source>
</evidence>
<dbReference type="AlphaFoldDB" id="V8NFF0"/>
<keyword evidence="7" id="KW-1133">Transmembrane helix</keyword>
<evidence type="ECO:0000256" key="6">
    <source>
        <dbReference type="ARBA" id="ARBA00022837"/>
    </source>
</evidence>
<keyword evidence="10" id="KW-0325">Glycoprotein</keyword>
<evidence type="ECO:0000313" key="13">
    <source>
        <dbReference type="EMBL" id="ETE60297.1"/>
    </source>
</evidence>